<dbReference type="InParanoid" id="D8PWZ0"/>
<dbReference type="Proteomes" id="UP000007431">
    <property type="component" value="Unassembled WGS sequence"/>
</dbReference>
<evidence type="ECO:0000313" key="3">
    <source>
        <dbReference type="Proteomes" id="UP000007431"/>
    </source>
</evidence>
<dbReference type="OMA" id="DKSWNFP"/>
<dbReference type="GeneID" id="9594396"/>
<keyword evidence="3" id="KW-1185">Reference proteome</keyword>
<gene>
    <name evidence="2" type="ORF">SCHCODRAFT_105703</name>
</gene>
<proteinExistence type="predicted"/>
<sequence>MAPRPTKAKKTQQPRDCRCPRCGELFTESGIWRHERVCAVENADTDRADMVEAAAMVNNVLNNGTYMSSMPPVLALTRPGDREANTEANASMPSEDAEEAPTWTAEALAAFIADQRGFVGSETPPYENLPPPPVDELPPPLPLADPETVQPSVDDIKIEYHPNSQRCAETIPLHRLVRERDRKPPDPPLESKPWEKGFHTRLDFEVAAFALEAQLNNDQSASLLKLLKRAAEHPEELTVRAPKDLSDGWDLMEKTAKIPKFVTEKVTATFNGHTEEYAMYSTDVWAWVRSIITDPALAPFLAWDAQEISKFDGAEWERILDEPWTGDRWSKIQDQLPNSPDAKAVCLVAYADTAKLSGFGTAEAHPVFMEIANLPANIRHSDRWGGAILVGWLPYIKEDSDKSGKKWFINLKTVIWHNSMGKLLKDIENHAKNGVHIECGDGIIRWLFLCILILAADYEEQYELFLDPYVESGLLKSRCVMALIRGTNCKFPCPRCMVPQEEQSATVTARRHPVRTTESMEKAVVEAHAARTLEEGESILKENGLRKVVNAFWQIERSDPYDALSFDTLHSSASGLWGGHMFEVIKEHIEELGRSAVERVDKCMNMMPSWRGLTHFESVMNIAFNDGTKYADMLKQFVFAAHVVLTPESSPAGYRLLCAIARYVLVYMFMTLDVNTDRRVAKGRECLAKFEEAIQAYIKYVEHDDVYGDKTWNFPKIHQHAHVFDDIEAKGAARNFGTKPFEKMHGRLRKIYKNQTNFKNFEEQIVRIRHRQYMAQDVQEQLERLDALQRDEEQRRKDEEVEDARRWRWKPSPSAPSDDDGPSGKDDFQRIVLGSPDGMVSLEDLEGFVFGDGQVFPHLRREISTYLGVKLTKHDLIRPYKYLEVKYSSEVDWTITADYLRCNSDFHNKPRFDFVLLRVGSNEDNESAGIVVAQVLYIFGCTIDGIEHPLMITLPLDAPTGTTLRKDRDLGFIRRRMRQRRAQAKVEIFSPHSIIRGAVVTKDFAKDDDYLLVNSADHDLLLRTFDWIPS</sequence>
<dbReference type="Pfam" id="PF18759">
    <property type="entry name" value="Plavaka"/>
    <property type="match status" value="2"/>
</dbReference>
<evidence type="ECO:0000313" key="2">
    <source>
        <dbReference type="EMBL" id="EFJ01117.1"/>
    </source>
</evidence>
<dbReference type="STRING" id="578458.D8PWZ0"/>
<dbReference type="KEGG" id="scm:SCHCO_02682721"/>
<dbReference type="InterPro" id="IPR041078">
    <property type="entry name" value="Plavaka"/>
</dbReference>
<dbReference type="eggNOG" id="ENOG502SIW4">
    <property type="taxonomic scope" value="Eukaryota"/>
</dbReference>
<accession>D8PWZ0</accession>
<organism evidence="3">
    <name type="scientific">Schizophyllum commune (strain H4-8 / FGSC 9210)</name>
    <name type="common">Split gill fungus</name>
    <dbReference type="NCBI Taxonomy" id="578458"/>
    <lineage>
        <taxon>Eukaryota</taxon>
        <taxon>Fungi</taxon>
        <taxon>Dikarya</taxon>
        <taxon>Basidiomycota</taxon>
        <taxon>Agaricomycotina</taxon>
        <taxon>Agaricomycetes</taxon>
        <taxon>Agaricomycetidae</taxon>
        <taxon>Agaricales</taxon>
        <taxon>Schizophyllaceae</taxon>
        <taxon>Schizophyllum</taxon>
    </lineage>
</organism>
<feature type="compositionally biased region" description="Basic and acidic residues" evidence="1">
    <location>
        <begin position="792"/>
        <end position="806"/>
    </location>
</feature>
<feature type="non-terminal residue" evidence="2">
    <location>
        <position position="1030"/>
    </location>
</feature>
<protein>
    <submittedName>
        <fullName evidence="2">Uncharacterized protein</fullName>
    </submittedName>
</protein>
<dbReference type="EMBL" id="GL377303">
    <property type="protein sequence ID" value="EFJ01117.1"/>
    <property type="molecule type" value="Genomic_DNA"/>
</dbReference>
<dbReference type="VEuPathDB" id="FungiDB:SCHCODRAFT_02682721"/>
<dbReference type="RefSeq" id="XP_003036019.1">
    <property type="nucleotide sequence ID" value="XM_003035973.1"/>
</dbReference>
<dbReference type="HOGENOM" id="CLU_009122_0_0_1"/>
<reference evidence="2 3" key="1">
    <citation type="journal article" date="2010" name="Nat. Biotechnol.">
        <title>Genome sequence of the model mushroom Schizophyllum commune.</title>
        <authorList>
            <person name="Ohm R.A."/>
            <person name="de Jong J.F."/>
            <person name="Lugones L.G."/>
            <person name="Aerts A."/>
            <person name="Kothe E."/>
            <person name="Stajich J.E."/>
            <person name="de Vries R.P."/>
            <person name="Record E."/>
            <person name="Levasseur A."/>
            <person name="Baker S.E."/>
            <person name="Bartholomew K.A."/>
            <person name="Coutinho P.M."/>
            <person name="Erdmann S."/>
            <person name="Fowler T.J."/>
            <person name="Gathman A.C."/>
            <person name="Lombard V."/>
            <person name="Henrissat B."/>
            <person name="Knabe N."/>
            <person name="Kuees U."/>
            <person name="Lilly W.W."/>
            <person name="Lindquist E."/>
            <person name="Lucas S."/>
            <person name="Magnuson J.K."/>
            <person name="Piumi F."/>
            <person name="Raudaskoski M."/>
            <person name="Salamov A."/>
            <person name="Schmutz J."/>
            <person name="Schwarze F.W.M.R."/>
            <person name="vanKuyk P.A."/>
            <person name="Horton J.S."/>
            <person name="Grigoriev I.V."/>
            <person name="Woesten H.A.B."/>
        </authorList>
    </citation>
    <scope>NUCLEOTIDE SEQUENCE [LARGE SCALE GENOMIC DNA]</scope>
    <source>
        <strain evidence="3">H4-8 / FGSC 9210</strain>
    </source>
</reference>
<evidence type="ECO:0000256" key="1">
    <source>
        <dbReference type="SAM" id="MobiDB-lite"/>
    </source>
</evidence>
<dbReference type="AlphaFoldDB" id="D8PWZ0"/>
<feature type="region of interest" description="Disordered" evidence="1">
    <location>
        <begin position="792"/>
        <end position="830"/>
    </location>
</feature>
<dbReference type="OrthoDB" id="3239511at2759"/>
<name>D8PWZ0_SCHCM</name>